<reference evidence="1 2" key="1">
    <citation type="submission" date="2024-02" db="EMBL/GenBank/DDBJ databases">
        <authorList>
            <person name="Daric V."/>
            <person name="Darras S."/>
        </authorList>
    </citation>
    <scope>NUCLEOTIDE SEQUENCE [LARGE SCALE GENOMIC DNA]</scope>
</reference>
<dbReference type="EMBL" id="CAWYQH010000163">
    <property type="protein sequence ID" value="CAK8696727.1"/>
    <property type="molecule type" value="Genomic_DNA"/>
</dbReference>
<evidence type="ECO:0000313" key="2">
    <source>
        <dbReference type="Proteomes" id="UP001642483"/>
    </source>
</evidence>
<sequence>MGNTNSVRMTNAVRMSADENCSYFIHDETLDDLMRGALEQEVVPNWSEIARNIQQQPSH</sequence>
<protein>
    <submittedName>
        <fullName evidence="1">Uncharacterized protein</fullName>
    </submittedName>
</protein>
<accession>A0ABP0GYB4</accession>
<name>A0ABP0GYB4_CLALP</name>
<proteinExistence type="predicted"/>
<organism evidence="1 2">
    <name type="scientific">Clavelina lepadiformis</name>
    <name type="common">Light-bulb sea squirt</name>
    <name type="synonym">Ascidia lepadiformis</name>
    <dbReference type="NCBI Taxonomy" id="159417"/>
    <lineage>
        <taxon>Eukaryota</taxon>
        <taxon>Metazoa</taxon>
        <taxon>Chordata</taxon>
        <taxon>Tunicata</taxon>
        <taxon>Ascidiacea</taxon>
        <taxon>Aplousobranchia</taxon>
        <taxon>Clavelinidae</taxon>
        <taxon>Clavelina</taxon>
    </lineage>
</organism>
<comment type="caution">
    <text evidence="1">The sequence shown here is derived from an EMBL/GenBank/DDBJ whole genome shotgun (WGS) entry which is preliminary data.</text>
</comment>
<evidence type="ECO:0000313" key="1">
    <source>
        <dbReference type="EMBL" id="CAK8696727.1"/>
    </source>
</evidence>
<gene>
    <name evidence="1" type="ORF">CVLEPA_LOCUS30057</name>
</gene>
<dbReference type="Proteomes" id="UP001642483">
    <property type="component" value="Unassembled WGS sequence"/>
</dbReference>
<keyword evidence="2" id="KW-1185">Reference proteome</keyword>